<sequence>MATINSKGIMKKIMLALIMAGFVTVATAPTQAMSETGVETIFQEKTNIDPENLPERVKEAIQNDAAVSSSPITEAQQVTKDNQVYYVVKFGKDAEGNDVKKKFDATGKEIEDTGDEES</sequence>
<evidence type="ECO:0000256" key="1">
    <source>
        <dbReference type="SAM" id="SignalP"/>
    </source>
</evidence>
<proteinExistence type="predicted"/>
<name>A0ABV9T648_9BACT</name>
<evidence type="ECO:0000313" key="3">
    <source>
        <dbReference type="Proteomes" id="UP001595818"/>
    </source>
</evidence>
<evidence type="ECO:0000313" key="2">
    <source>
        <dbReference type="EMBL" id="MFC4874240.1"/>
    </source>
</evidence>
<feature type="chain" id="PRO_5046556769" description="PepSY domain-containing protein" evidence="1">
    <location>
        <begin position="29"/>
        <end position="118"/>
    </location>
</feature>
<dbReference type="EMBL" id="JBHSJJ010000016">
    <property type="protein sequence ID" value="MFC4874240.1"/>
    <property type="molecule type" value="Genomic_DNA"/>
</dbReference>
<organism evidence="2 3">
    <name type="scientific">Negadavirga shengliensis</name>
    <dbReference type="NCBI Taxonomy" id="1389218"/>
    <lineage>
        <taxon>Bacteria</taxon>
        <taxon>Pseudomonadati</taxon>
        <taxon>Bacteroidota</taxon>
        <taxon>Cytophagia</taxon>
        <taxon>Cytophagales</taxon>
        <taxon>Cyclobacteriaceae</taxon>
        <taxon>Negadavirga</taxon>
    </lineage>
</organism>
<protein>
    <recommendedName>
        <fullName evidence="4">PepSY domain-containing protein</fullName>
    </recommendedName>
</protein>
<dbReference type="Gene3D" id="3.10.450.360">
    <property type="match status" value="1"/>
</dbReference>
<gene>
    <name evidence="2" type="ORF">ACFPFU_21230</name>
</gene>
<feature type="signal peptide" evidence="1">
    <location>
        <begin position="1"/>
        <end position="28"/>
    </location>
</feature>
<comment type="caution">
    <text evidence="2">The sequence shown here is derived from an EMBL/GenBank/DDBJ whole genome shotgun (WGS) entry which is preliminary data.</text>
</comment>
<evidence type="ECO:0008006" key="4">
    <source>
        <dbReference type="Google" id="ProtNLM"/>
    </source>
</evidence>
<keyword evidence="3" id="KW-1185">Reference proteome</keyword>
<keyword evidence="1" id="KW-0732">Signal</keyword>
<dbReference type="Proteomes" id="UP001595818">
    <property type="component" value="Unassembled WGS sequence"/>
</dbReference>
<dbReference type="RefSeq" id="WP_377067892.1">
    <property type="nucleotide sequence ID" value="NZ_JBHSJJ010000016.1"/>
</dbReference>
<reference evidence="3" key="1">
    <citation type="journal article" date="2019" name="Int. J. Syst. Evol. Microbiol.">
        <title>The Global Catalogue of Microorganisms (GCM) 10K type strain sequencing project: providing services to taxonomists for standard genome sequencing and annotation.</title>
        <authorList>
            <consortium name="The Broad Institute Genomics Platform"/>
            <consortium name="The Broad Institute Genome Sequencing Center for Infectious Disease"/>
            <person name="Wu L."/>
            <person name="Ma J."/>
        </authorList>
    </citation>
    <scope>NUCLEOTIDE SEQUENCE [LARGE SCALE GENOMIC DNA]</scope>
    <source>
        <strain evidence="3">CGMCC 4.7466</strain>
    </source>
</reference>
<accession>A0ABV9T648</accession>